<dbReference type="Proteomes" id="UP000184109">
    <property type="component" value="Unassembled WGS sequence"/>
</dbReference>
<organism evidence="6 7">
    <name type="scientific">Wenyingzhuangia marina</name>
    <dbReference type="NCBI Taxonomy" id="1195760"/>
    <lineage>
        <taxon>Bacteria</taxon>
        <taxon>Pseudomonadati</taxon>
        <taxon>Bacteroidota</taxon>
        <taxon>Flavobacteriia</taxon>
        <taxon>Flavobacteriales</taxon>
        <taxon>Flavobacteriaceae</taxon>
        <taxon>Wenyingzhuangia</taxon>
    </lineage>
</organism>
<keyword evidence="7" id="KW-1185">Reference proteome</keyword>
<dbReference type="PANTHER" id="PTHR37306">
    <property type="entry name" value="COLICIN V PRODUCTION PROTEIN"/>
    <property type="match status" value="1"/>
</dbReference>
<dbReference type="PANTHER" id="PTHR37306:SF1">
    <property type="entry name" value="COLICIN V PRODUCTION PROTEIN"/>
    <property type="match status" value="1"/>
</dbReference>
<keyword evidence="3 5" id="KW-1133">Transmembrane helix</keyword>
<protein>
    <submittedName>
        <fullName evidence="6">Membrane protein required for colicin V production</fullName>
    </submittedName>
</protein>
<comment type="subcellular location">
    <subcellularLocation>
        <location evidence="1">Membrane</location>
        <topology evidence="1">Multi-pass membrane protein</topology>
    </subcellularLocation>
</comment>
<sequence length="176" mass="19430">MEVIDIVIAVVLLFGFVKGLIKGLFVEIASLVALIAGIYGAIHFSFYAKDILIQHVQWEPKYISLTAFAITFVIIVVVISLAGKLLTKIASLAALGLVNKILGGVFGCLKLALIMSILLGWFERINVMIPFIGEKEIKDSILYTPTKNLASAIFPVLLDKLDDFKEKENDDDKKIY</sequence>
<evidence type="ECO:0000256" key="1">
    <source>
        <dbReference type="ARBA" id="ARBA00004141"/>
    </source>
</evidence>
<dbReference type="AlphaFoldDB" id="A0A1M5SU93"/>
<evidence type="ECO:0000256" key="4">
    <source>
        <dbReference type="ARBA" id="ARBA00023136"/>
    </source>
</evidence>
<keyword evidence="4 5" id="KW-0472">Membrane</keyword>
<reference evidence="7" key="1">
    <citation type="submission" date="2016-11" db="EMBL/GenBank/DDBJ databases">
        <authorList>
            <person name="Varghese N."/>
            <person name="Submissions S."/>
        </authorList>
    </citation>
    <scope>NUCLEOTIDE SEQUENCE [LARGE SCALE GENOMIC DNA]</scope>
    <source>
        <strain evidence="7">DSM 100572</strain>
    </source>
</reference>
<evidence type="ECO:0000256" key="5">
    <source>
        <dbReference type="SAM" id="Phobius"/>
    </source>
</evidence>
<proteinExistence type="predicted"/>
<dbReference type="STRING" id="1195760.SAMN05444281_0493"/>
<dbReference type="GO" id="GO:0009403">
    <property type="term" value="P:toxin biosynthetic process"/>
    <property type="evidence" value="ECO:0007669"/>
    <property type="project" value="InterPro"/>
</dbReference>
<name>A0A1M5SU93_9FLAO</name>
<evidence type="ECO:0000256" key="3">
    <source>
        <dbReference type="ARBA" id="ARBA00022989"/>
    </source>
</evidence>
<keyword evidence="2 5" id="KW-0812">Transmembrane</keyword>
<evidence type="ECO:0000313" key="7">
    <source>
        <dbReference type="Proteomes" id="UP000184109"/>
    </source>
</evidence>
<dbReference type="EMBL" id="FQXQ01000001">
    <property type="protein sequence ID" value="SHH41543.1"/>
    <property type="molecule type" value="Genomic_DNA"/>
</dbReference>
<dbReference type="GO" id="GO:0016020">
    <property type="term" value="C:membrane"/>
    <property type="evidence" value="ECO:0007669"/>
    <property type="project" value="UniProtKB-SubCell"/>
</dbReference>
<dbReference type="Pfam" id="PF02674">
    <property type="entry name" value="Colicin_V"/>
    <property type="match status" value="1"/>
</dbReference>
<evidence type="ECO:0000256" key="2">
    <source>
        <dbReference type="ARBA" id="ARBA00022692"/>
    </source>
</evidence>
<feature type="transmembrane region" description="Helical" evidence="5">
    <location>
        <begin position="20"/>
        <end position="42"/>
    </location>
</feature>
<dbReference type="OrthoDB" id="9799585at2"/>
<feature type="transmembrane region" description="Helical" evidence="5">
    <location>
        <begin position="101"/>
        <end position="122"/>
    </location>
</feature>
<dbReference type="RefSeq" id="WP_073118085.1">
    <property type="nucleotide sequence ID" value="NZ_BMEN01000001.1"/>
</dbReference>
<accession>A0A1M5SU93</accession>
<dbReference type="InterPro" id="IPR003825">
    <property type="entry name" value="Colicin-V_CvpA"/>
</dbReference>
<gene>
    <name evidence="6" type="ORF">SAMN05444281_0493</name>
</gene>
<feature type="transmembrane region" description="Helical" evidence="5">
    <location>
        <begin position="62"/>
        <end position="81"/>
    </location>
</feature>
<evidence type="ECO:0000313" key="6">
    <source>
        <dbReference type="EMBL" id="SHH41543.1"/>
    </source>
</evidence>